<dbReference type="Pfam" id="PF13369">
    <property type="entry name" value="Transglut_core2"/>
    <property type="match status" value="1"/>
</dbReference>
<organism evidence="3 4">
    <name type="scientific">Hydnum rufescens UP504</name>
    <dbReference type="NCBI Taxonomy" id="1448309"/>
    <lineage>
        <taxon>Eukaryota</taxon>
        <taxon>Fungi</taxon>
        <taxon>Dikarya</taxon>
        <taxon>Basidiomycota</taxon>
        <taxon>Agaricomycotina</taxon>
        <taxon>Agaricomycetes</taxon>
        <taxon>Cantharellales</taxon>
        <taxon>Hydnaceae</taxon>
        <taxon>Hydnum</taxon>
    </lineage>
</organism>
<dbReference type="AlphaFoldDB" id="A0A9P6AW49"/>
<accession>A0A9P6AW49</accession>
<dbReference type="OrthoDB" id="28868at2759"/>
<proteinExistence type="predicted"/>
<comment type="caution">
    <text evidence="3">The sequence shown here is derived from an EMBL/GenBank/DDBJ whole genome shotgun (WGS) entry which is preliminary data.</text>
</comment>
<dbReference type="SUPFAM" id="SSF141255">
    <property type="entry name" value="YccV-like"/>
    <property type="match status" value="1"/>
</dbReference>
<dbReference type="SUPFAM" id="SSF81383">
    <property type="entry name" value="F-box domain"/>
    <property type="match status" value="1"/>
</dbReference>
<gene>
    <name evidence="3" type="ORF">BS47DRAFT_1362817</name>
</gene>
<dbReference type="InterPro" id="IPR032698">
    <property type="entry name" value="SirB1_N"/>
</dbReference>
<sequence>MIPYLFPEIYECILEQLPVQPGVLDDESARTLAHCAHTCRALRSIAILSHIWRPHYLARWSRSKSPGSILLSIACNGNYRLMYVERRLRDQRALESLDRIIKHRKDIHALSVELVEELNYDVWDILKAQKVDPLPASFSSSRYPSEDWFARNHWAEEITNSMTRRLAVEKAIALEHGEDMNLEEGLWILSGFWGVTPDEISTQFDALASSCRAHLESQDYTLDASERSYDRLGISLEVCAWMRTEGFEPAIDTPDTYHDMRNHFIHKVLSSHRKSLPLSLVVVFVAICRRLGIPASPVGLPGHVHAFVPLQEGLSYRSVWASYYDAVEQGIHIDLELHSWELDSSVYAAFCIFLIPHEVGFAPARGFIQQIMAIVGQHYPMDLSPILQRLIAPALGGTARNLLERHCAKLLEDEESSALVSDRRPRVMIIVMQVIPVSTTIVIMRPGRLPIYTLGILRFGIDALERGRNQPFYTVLAEDGSSRYVAEDNIVPIVRLYESIDPEFSAHVGRSGDEVLRSLVLGCPGLGRHFLRPREAPHGRVCFIPHADMLARYPEDNRKIFRYLEYGLV</sequence>
<dbReference type="EMBL" id="MU128980">
    <property type="protein sequence ID" value="KAF9512909.1"/>
    <property type="molecule type" value="Genomic_DNA"/>
</dbReference>
<dbReference type="Pfam" id="PF08755">
    <property type="entry name" value="YccV-like"/>
    <property type="match status" value="1"/>
</dbReference>
<dbReference type="PANTHER" id="PTHR31350">
    <property type="entry name" value="SI:DKEY-261L7.2"/>
    <property type="match status" value="1"/>
</dbReference>
<keyword evidence="4" id="KW-1185">Reference proteome</keyword>
<evidence type="ECO:0000313" key="3">
    <source>
        <dbReference type="EMBL" id="KAF9512909.1"/>
    </source>
</evidence>
<protein>
    <recommendedName>
        <fullName evidence="5">F-box domain-containing protein</fullName>
    </recommendedName>
</protein>
<reference evidence="3" key="1">
    <citation type="journal article" date="2020" name="Nat. Commun.">
        <title>Large-scale genome sequencing of mycorrhizal fungi provides insights into the early evolution of symbiotic traits.</title>
        <authorList>
            <person name="Miyauchi S."/>
            <person name="Kiss E."/>
            <person name="Kuo A."/>
            <person name="Drula E."/>
            <person name="Kohler A."/>
            <person name="Sanchez-Garcia M."/>
            <person name="Morin E."/>
            <person name="Andreopoulos B."/>
            <person name="Barry K.W."/>
            <person name="Bonito G."/>
            <person name="Buee M."/>
            <person name="Carver A."/>
            <person name="Chen C."/>
            <person name="Cichocki N."/>
            <person name="Clum A."/>
            <person name="Culley D."/>
            <person name="Crous P.W."/>
            <person name="Fauchery L."/>
            <person name="Girlanda M."/>
            <person name="Hayes R.D."/>
            <person name="Keri Z."/>
            <person name="LaButti K."/>
            <person name="Lipzen A."/>
            <person name="Lombard V."/>
            <person name="Magnuson J."/>
            <person name="Maillard F."/>
            <person name="Murat C."/>
            <person name="Nolan M."/>
            <person name="Ohm R.A."/>
            <person name="Pangilinan J."/>
            <person name="Pereira M.F."/>
            <person name="Perotto S."/>
            <person name="Peter M."/>
            <person name="Pfister S."/>
            <person name="Riley R."/>
            <person name="Sitrit Y."/>
            <person name="Stielow J.B."/>
            <person name="Szollosi G."/>
            <person name="Zifcakova L."/>
            <person name="Stursova M."/>
            <person name="Spatafora J.W."/>
            <person name="Tedersoo L."/>
            <person name="Vaario L.M."/>
            <person name="Yamada A."/>
            <person name="Yan M."/>
            <person name="Wang P."/>
            <person name="Xu J."/>
            <person name="Bruns T."/>
            <person name="Baldrian P."/>
            <person name="Vilgalys R."/>
            <person name="Dunand C."/>
            <person name="Henrissat B."/>
            <person name="Grigoriev I.V."/>
            <person name="Hibbett D."/>
            <person name="Nagy L.G."/>
            <person name="Martin F.M."/>
        </authorList>
    </citation>
    <scope>NUCLEOTIDE SEQUENCE</scope>
    <source>
        <strain evidence="3">UP504</strain>
    </source>
</reference>
<dbReference type="Proteomes" id="UP000886523">
    <property type="component" value="Unassembled WGS sequence"/>
</dbReference>
<feature type="domain" description="Hemimethylated DNA-binding" evidence="1">
    <location>
        <begin position="462"/>
        <end position="494"/>
    </location>
</feature>
<evidence type="ECO:0008006" key="5">
    <source>
        <dbReference type="Google" id="ProtNLM"/>
    </source>
</evidence>
<dbReference type="GO" id="GO:0003677">
    <property type="term" value="F:DNA binding"/>
    <property type="evidence" value="ECO:0007669"/>
    <property type="project" value="InterPro"/>
</dbReference>
<dbReference type="InterPro" id="IPR036623">
    <property type="entry name" value="Hemimethylated_DNA-bd_sf"/>
</dbReference>
<evidence type="ECO:0000259" key="2">
    <source>
        <dbReference type="Pfam" id="PF13369"/>
    </source>
</evidence>
<dbReference type="InterPro" id="IPR036047">
    <property type="entry name" value="F-box-like_dom_sf"/>
</dbReference>
<feature type="domain" description="Protein SirB1 N-terminal" evidence="2">
    <location>
        <begin position="200"/>
        <end position="330"/>
    </location>
</feature>
<evidence type="ECO:0000259" key="1">
    <source>
        <dbReference type="Pfam" id="PF08755"/>
    </source>
</evidence>
<dbReference type="PANTHER" id="PTHR31350:SF27">
    <property type="entry name" value="HEMIMETHYLATED DNA-BINDING DOMAIN-CONTAINING PROTEIN"/>
    <property type="match status" value="1"/>
</dbReference>
<dbReference type="InterPro" id="IPR011722">
    <property type="entry name" value="Hemimethylated_DNA-bd_dom"/>
</dbReference>
<evidence type="ECO:0000313" key="4">
    <source>
        <dbReference type="Proteomes" id="UP000886523"/>
    </source>
</evidence>
<name>A0A9P6AW49_9AGAM</name>